<feature type="compositionally biased region" description="Low complexity" evidence="1">
    <location>
        <begin position="170"/>
        <end position="216"/>
    </location>
</feature>
<feature type="compositionally biased region" description="Low complexity" evidence="1">
    <location>
        <begin position="249"/>
        <end position="264"/>
    </location>
</feature>
<dbReference type="RefSeq" id="WP_345678430.1">
    <property type="nucleotide sequence ID" value="NZ_BAABHS010000021.1"/>
</dbReference>
<sequence>MRTFAMGEKARLADLTGATALRVEVAGTAPGADIAAFCFALDASGRIPAGRGPVSTARPASLESAVALVSGGGADAAFDLDLDAVADDVHRLLFVIASVGLEIGLHGASVAISADGADVAAFAMPPGTLKGQRALILGEVYRRDGWRFGAVGQGYRDGLDQLVRDHGGDPADVAPEAAAEVVDAAEPEAPAVATPEPQPEPEASVAPEAEASVAPEAEAEAVEPEPGEPEAAPAEHAAPVEPEPEPEPEAATPSAETAADEPPSVTDVPCRMPVPTAVTYEGSGDRILRIARPVPEGPVVAEITGTGAGNFAVWTLDAALEQDKLLVNEIGACHGRMLLDERGTHTERLKIESDGPWTVVIHPPTAAPWLTGPVTGDGPEVLRWTGPRTVVAMTHAGSSNFMVRAYAEALTPGEDPYLASLANAIGPYEGESIIPVGPCLLEIEADGDWTLTPEG</sequence>
<dbReference type="CDD" id="cd06974">
    <property type="entry name" value="TerD_like"/>
    <property type="match status" value="1"/>
</dbReference>
<dbReference type="PANTHER" id="PTHR32097:SF3">
    <property type="entry name" value="TELLURITE RESISTANCE PROTEIN"/>
    <property type="match status" value="1"/>
</dbReference>
<evidence type="ECO:0000313" key="3">
    <source>
        <dbReference type="EMBL" id="GAA4979744.1"/>
    </source>
</evidence>
<gene>
    <name evidence="3" type="ORF">GCM10023205_55570</name>
</gene>
<evidence type="ECO:0000313" key="4">
    <source>
        <dbReference type="Proteomes" id="UP001500466"/>
    </source>
</evidence>
<organism evidence="3 4">
    <name type="scientific">Yinghuangia aomiensis</name>
    <dbReference type="NCBI Taxonomy" id="676205"/>
    <lineage>
        <taxon>Bacteria</taxon>
        <taxon>Bacillati</taxon>
        <taxon>Actinomycetota</taxon>
        <taxon>Actinomycetes</taxon>
        <taxon>Kitasatosporales</taxon>
        <taxon>Streptomycetaceae</taxon>
        <taxon>Yinghuangia</taxon>
    </lineage>
</organism>
<evidence type="ECO:0000259" key="2">
    <source>
        <dbReference type="Pfam" id="PF02342"/>
    </source>
</evidence>
<name>A0ABP9HW95_9ACTN</name>
<reference evidence="4" key="1">
    <citation type="journal article" date="2019" name="Int. J. Syst. Evol. Microbiol.">
        <title>The Global Catalogue of Microorganisms (GCM) 10K type strain sequencing project: providing services to taxonomists for standard genome sequencing and annotation.</title>
        <authorList>
            <consortium name="The Broad Institute Genomics Platform"/>
            <consortium name="The Broad Institute Genome Sequencing Center for Infectious Disease"/>
            <person name="Wu L."/>
            <person name="Ma J."/>
        </authorList>
    </citation>
    <scope>NUCLEOTIDE SEQUENCE [LARGE SCALE GENOMIC DNA]</scope>
    <source>
        <strain evidence="4">JCM 17986</strain>
    </source>
</reference>
<feature type="compositionally biased region" description="Low complexity" evidence="1">
    <location>
        <begin position="229"/>
        <end position="240"/>
    </location>
</feature>
<feature type="domain" description="TerD" evidence="2">
    <location>
        <begin position="28"/>
        <end position="166"/>
    </location>
</feature>
<dbReference type="Gene3D" id="2.60.60.30">
    <property type="entry name" value="sav2460 like domains"/>
    <property type="match status" value="1"/>
</dbReference>
<comment type="caution">
    <text evidence="3">The sequence shown here is derived from an EMBL/GenBank/DDBJ whole genome shotgun (WGS) entry which is preliminary data.</text>
</comment>
<protein>
    <recommendedName>
        <fullName evidence="2">TerD domain-containing protein</fullName>
    </recommendedName>
</protein>
<accession>A0ABP9HW95</accession>
<dbReference type="InterPro" id="IPR003325">
    <property type="entry name" value="TerD"/>
</dbReference>
<dbReference type="InterPro" id="IPR051324">
    <property type="entry name" value="Stress/Tellurium_Resist"/>
</dbReference>
<dbReference type="EMBL" id="BAABHS010000021">
    <property type="protein sequence ID" value="GAA4979744.1"/>
    <property type="molecule type" value="Genomic_DNA"/>
</dbReference>
<dbReference type="Proteomes" id="UP001500466">
    <property type="component" value="Unassembled WGS sequence"/>
</dbReference>
<dbReference type="Pfam" id="PF02342">
    <property type="entry name" value="TerD"/>
    <property type="match status" value="1"/>
</dbReference>
<feature type="compositionally biased region" description="Acidic residues" evidence="1">
    <location>
        <begin position="217"/>
        <end position="228"/>
    </location>
</feature>
<proteinExistence type="predicted"/>
<dbReference type="PANTHER" id="PTHR32097">
    <property type="entry name" value="CAMP-BINDING PROTEIN 1-RELATED"/>
    <property type="match status" value="1"/>
</dbReference>
<keyword evidence="4" id="KW-1185">Reference proteome</keyword>
<evidence type="ECO:0000256" key="1">
    <source>
        <dbReference type="SAM" id="MobiDB-lite"/>
    </source>
</evidence>
<feature type="region of interest" description="Disordered" evidence="1">
    <location>
        <begin position="161"/>
        <end position="272"/>
    </location>
</feature>